<gene>
    <name evidence="2" type="ORF">VHEMI01988</name>
</gene>
<dbReference type="Proteomes" id="UP000039046">
    <property type="component" value="Unassembled WGS sequence"/>
</dbReference>
<evidence type="ECO:0000313" key="2">
    <source>
        <dbReference type="EMBL" id="CEJ81881.1"/>
    </source>
</evidence>
<accession>A0A0A1SUH0</accession>
<evidence type="ECO:0000313" key="3">
    <source>
        <dbReference type="Proteomes" id="UP000039046"/>
    </source>
</evidence>
<sequence length="346" mass="38872">MAEYAVDDEIAAFFAKTTVTIEECEAKGRELAQSQKLDPVPIQGVCSYTMYAGENLEYVIQCRLKSLALNTEMSDLATKIHGSLVPTVSLHGELGTEQDGREPLLVYLMTRMPGITQLNFVLARDNPQTSQEFYLPRQNFFSSVAGFFAQSWRSSQQVSVEYRDELERSYRTDLTLLLDGLPGRFWRCIQNCLASLTDIMALPMVLLHKDFGACNLLVDPESCYLKGVIDWAEAVISPFGLNLHSLQAFAGSMHLRNGWSRFPDYDALEHTFWSTFATEVGGLPLETLVTIKRARILGHLLSHGFTSRLANEAEPVPLRDDENGRYNMMYLDGYLINPATKMDGVD</sequence>
<dbReference type="OrthoDB" id="5598852at2759"/>
<dbReference type="Gene3D" id="3.90.1200.10">
    <property type="match status" value="1"/>
</dbReference>
<dbReference type="InterPro" id="IPR011009">
    <property type="entry name" value="Kinase-like_dom_sf"/>
</dbReference>
<dbReference type="STRING" id="1531966.A0A0A1SUH0"/>
<proteinExistence type="predicted"/>
<keyword evidence="3" id="KW-1185">Reference proteome</keyword>
<dbReference type="SUPFAM" id="SSF56112">
    <property type="entry name" value="Protein kinase-like (PK-like)"/>
    <property type="match status" value="1"/>
</dbReference>
<protein>
    <recommendedName>
        <fullName evidence="1">Aminoglycoside phosphotransferase domain-containing protein</fullName>
    </recommendedName>
</protein>
<evidence type="ECO:0000259" key="1">
    <source>
        <dbReference type="Pfam" id="PF01636"/>
    </source>
</evidence>
<dbReference type="Pfam" id="PF01636">
    <property type="entry name" value="APH"/>
    <property type="match status" value="1"/>
</dbReference>
<dbReference type="HOGENOM" id="CLU_038193_1_0_1"/>
<reference evidence="2 3" key="1">
    <citation type="journal article" date="2015" name="Genome Announc.">
        <title>Draft Genome Sequence and Gene Annotation of the Entomopathogenic Fungus Verticillium hemipterigenum.</title>
        <authorList>
            <person name="Horn F."/>
            <person name="Habel A."/>
            <person name="Scharf D.H."/>
            <person name="Dworschak J."/>
            <person name="Brakhage A.A."/>
            <person name="Guthke R."/>
            <person name="Hertweck C."/>
            <person name="Linde J."/>
        </authorList>
    </citation>
    <scope>NUCLEOTIDE SEQUENCE [LARGE SCALE GENOMIC DNA]</scope>
</reference>
<dbReference type="AlphaFoldDB" id="A0A0A1SUH0"/>
<organism evidence="2 3">
    <name type="scientific">[Torrubiella] hemipterigena</name>
    <dbReference type="NCBI Taxonomy" id="1531966"/>
    <lineage>
        <taxon>Eukaryota</taxon>
        <taxon>Fungi</taxon>
        <taxon>Dikarya</taxon>
        <taxon>Ascomycota</taxon>
        <taxon>Pezizomycotina</taxon>
        <taxon>Sordariomycetes</taxon>
        <taxon>Hypocreomycetidae</taxon>
        <taxon>Hypocreales</taxon>
        <taxon>Clavicipitaceae</taxon>
        <taxon>Clavicipitaceae incertae sedis</taxon>
        <taxon>'Torrubiella' clade</taxon>
    </lineage>
</organism>
<dbReference type="InterPro" id="IPR002575">
    <property type="entry name" value="Aminoglycoside_PTrfase"/>
</dbReference>
<feature type="domain" description="Aminoglycoside phosphotransferase" evidence="1">
    <location>
        <begin position="85"/>
        <end position="243"/>
    </location>
</feature>
<dbReference type="EMBL" id="CDHN01000001">
    <property type="protein sequence ID" value="CEJ81881.1"/>
    <property type="molecule type" value="Genomic_DNA"/>
</dbReference>
<name>A0A0A1SUH0_9HYPO</name>